<evidence type="ECO:0000313" key="1">
    <source>
        <dbReference type="EMBL" id="CUO98684.1"/>
    </source>
</evidence>
<dbReference type="STRING" id="47678.ERS852494_01274"/>
<dbReference type="EMBL" id="CZAI01000002">
    <property type="protein sequence ID" value="CUO98684.1"/>
    <property type="molecule type" value="Genomic_DNA"/>
</dbReference>
<sequence>MGIFILYTRRKSKIRRFFFKFSSNLQVGGISILLLREGGVPVGGGGR</sequence>
<gene>
    <name evidence="1" type="ORF">ERS852494_01274</name>
</gene>
<dbReference type="Proteomes" id="UP000095657">
    <property type="component" value="Unassembled WGS sequence"/>
</dbReference>
<accession>A0A174JG33</accession>
<organism evidence="1 2">
    <name type="scientific">Bacteroides caccae</name>
    <dbReference type="NCBI Taxonomy" id="47678"/>
    <lineage>
        <taxon>Bacteria</taxon>
        <taxon>Pseudomonadati</taxon>
        <taxon>Bacteroidota</taxon>
        <taxon>Bacteroidia</taxon>
        <taxon>Bacteroidales</taxon>
        <taxon>Bacteroidaceae</taxon>
        <taxon>Bacteroides</taxon>
    </lineage>
</organism>
<name>A0A174JG33_9BACE</name>
<proteinExistence type="predicted"/>
<dbReference type="AlphaFoldDB" id="A0A174JG33"/>
<reference evidence="1 2" key="1">
    <citation type="submission" date="2015-09" db="EMBL/GenBank/DDBJ databases">
        <authorList>
            <consortium name="Pathogen Informatics"/>
        </authorList>
    </citation>
    <scope>NUCLEOTIDE SEQUENCE [LARGE SCALE GENOMIC DNA]</scope>
    <source>
        <strain evidence="1 2">2789STDY5834880</strain>
    </source>
</reference>
<evidence type="ECO:0000313" key="2">
    <source>
        <dbReference type="Proteomes" id="UP000095657"/>
    </source>
</evidence>
<protein>
    <submittedName>
        <fullName evidence="1">Uncharacterized protein</fullName>
    </submittedName>
</protein>